<evidence type="ECO:0008006" key="4">
    <source>
        <dbReference type="Google" id="ProtNLM"/>
    </source>
</evidence>
<evidence type="ECO:0000313" key="3">
    <source>
        <dbReference type="Proteomes" id="UP001269081"/>
    </source>
</evidence>
<dbReference type="Pfam" id="PF12576">
    <property type="entry name" value="DUF3754"/>
    <property type="match status" value="1"/>
</dbReference>
<protein>
    <recommendedName>
        <fullName evidence="4">DUF3754 domain-containing protein</fullName>
    </recommendedName>
</protein>
<dbReference type="PANTHER" id="PTHR33645:SF11">
    <property type="entry name" value="AMINOPEPTIDASE (DUF3754)"/>
    <property type="match status" value="1"/>
</dbReference>
<gene>
    <name evidence="2" type="ORF">J2W48_001338</name>
</gene>
<dbReference type="EMBL" id="JAVDWQ010000003">
    <property type="protein sequence ID" value="MDR7209405.1"/>
    <property type="molecule type" value="Genomic_DNA"/>
</dbReference>
<feature type="transmembrane region" description="Helical" evidence="1">
    <location>
        <begin position="218"/>
        <end position="246"/>
    </location>
</feature>
<reference evidence="2 3" key="1">
    <citation type="submission" date="2023-07" db="EMBL/GenBank/DDBJ databases">
        <title>Sorghum-associated microbial communities from plants grown in Nebraska, USA.</title>
        <authorList>
            <person name="Schachtman D."/>
        </authorList>
    </citation>
    <scope>NUCLEOTIDE SEQUENCE [LARGE SCALE GENOMIC DNA]</scope>
    <source>
        <strain evidence="2 3">4129</strain>
    </source>
</reference>
<keyword evidence="1" id="KW-1133">Transmembrane helix</keyword>
<keyword evidence="3" id="KW-1185">Reference proteome</keyword>
<dbReference type="RefSeq" id="WP_310279626.1">
    <property type="nucleotide sequence ID" value="NZ_JAVDWQ010000003.1"/>
</dbReference>
<keyword evidence="1" id="KW-0472">Membrane</keyword>
<accession>A0ABU1Y5A4</accession>
<keyword evidence="1" id="KW-0812">Transmembrane</keyword>
<feature type="transmembrane region" description="Helical" evidence="1">
    <location>
        <begin position="266"/>
        <end position="284"/>
    </location>
</feature>
<name>A0ABU1Y5A4_9FLAO</name>
<comment type="caution">
    <text evidence="2">The sequence shown here is derived from an EMBL/GenBank/DDBJ whole genome shotgun (WGS) entry which is preliminary data.</text>
</comment>
<dbReference type="PANTHER" id="PTHR33645">
    <property type="entry name" value="AMINOPEPTIDASE (DUF3754)"/>
    <property type="match status" value="1"/>
</dbReference>
<dbReference type="InterPro" id="IPR022227">
    <property type="entry name" value="DUF3754"/>
</dbReference>
<evidence type="ECO:0000256" key="1">
    <source>
        <dbReference type="SAM" id="Phobius"/>
    </source>
</evidence>
<proteinExistence type="predicted"/>
<evidence type="ECO:0000313" key="2">
    <source>
        <dbReference type="EMBL" id="MDR7209405.1"/>
    </source>
</evidence>
<dbReference type="Proteomes" id="UP001269081">
    <property type="component" value="Unassembled WGS sequence"/>
</dbReference>
<sequence length="409" mass="47669">MTREHHIPFNKEFLLEQQIAPFAEDQQKVDDFKRLFDIIEHYYHYEAFNLNRNLKQNYASFDPDLSPEERKSFRGKSDFLTFRETLHKVLEYGNYRRVDEETLEKAFRNSDLIGLNLSIDFNAFKNYELYVRGHHKAKEKVSKYFFWKKEIEIDYYDRVMIYLNYNEAGYLKEKKVKLGKMPVEPGTVILKIFKRVPKNDLETIFPNAIPRMSTTDKLLFWVPGIFGGVSLLSTQVIPALIAMYAAYQSGETIDLLNSKTSLNQGLIALGILAAYLFRQYSAFVNKKIKYSKMLSDSLYFKNLGNNSGAFYSLLNSSEEEILKETILAYSFLHKSPNPLMASELDNQIETWFKTVLHTDLDFDVTDALLKLKNIGLGIETNGKWEVIPLEKALIQIDQLWDSVFDYNQG</sequence>
<organism evidence="2 3">
    <name type="scientific">Flavobacterium piscis</name>
    <dbReference type="NCBI Taxonomy" id="1114874"/>
    <lineage>
        <taxon>Bacteria</taxon>
        <taxon>Pseudomonadati</taxon>
        <taxon>Bacteroidota</taxon>
        <taxon>Flavobacteriia</taxon>
        <taxon>Flavobacteriales</taxon>
        <taxon>Flavobacteriaceae</taxon>
        <taxon>Flavobacterium</taxon>
    </lineage>
</organism>